<feature type="transmembrane region" description="Helical" evidence="1">
    <location>
        <begin position="149"/>
        <end position="169"/>
    </location>
</feature>
<feature type="transmembrane region" description="Helical" evidence="1">
    <location>
        <begin position="236"/>
        <end position="253"/>
    </location>
</feature>
<evidence type="ECO:0000313" key="4">
    <source>
        <dbReference type="Proteomes" id="UP000185999"/>
    </source>
</evidence>
<feature type="transmembrane region" description="Helical" evidence="1">
    <location>
        <begin position="68"/>
        <end position="90"/>
    </location>
</feature>
<keyword evidence="1" id="KW-1133">Transmembrane helix</keyword>
<name>A0A1N7J2F0_9GAMM</name>
<feature type="domain" description="EamA" evidence="2">
    <location>
        <begin position="12"/>
        <end position="140"/>
    </location>
</feature>
<feature type="transmembrane region" description="Helical" evidence="1">
    <location>
        <begin position="206"/>
        <end position="224"/>
    </location>
</feature>
<evidence type="ECO:0000256" key="1">
    <source>
        <dbReference type="SAM" id="Phobius"/>
    </source>
</evidence>
<dbReference type="RefSeq" id="WP_076495896.1">
    <property type="nucleotide sequence ID" value="NZ_FTOE01000001.1"/>
</dbReference>
<feature type="transmembrane region" description="Helical" evidence="1">
    <location>
        <begin position="176"/>
        <end position="194"/>
    </location>
</feature>
<feature type="domain" description="EamA" evidence="2">
    <location>
        <begin position="150"/>
        <end position="275"/>
    </location>
</feature>
<feature type="transmembrane region" description="Helical" evidence="1">
    <location>
        <begin position="12"/>
        <end position="31"/>
    </location>
</feature>
<dbReference type="InterPro" id="IPR000620">
    <property type="entry name" value="EamA_dom"/>
</dbReference>
<feature type="transmembrane region" description="Helical" evidence="1">
    <location>
        <begin position="96"/>
        <end position="117"/>
    </location>
</feature>
<dbReference type="Pfam" id="PF00892">
    <property type="entry name" value="EamA"/>
    <property type="match status" value="2"/>
</dbReference>
<keyword evidence="1" id="KW-0472">Membrane</keyword>
<feature type="transmembrane region" description="Helical" evidence="1">
    <location>
        <begin position="124"/>
        <end position="143"/>
    </location>
</feature>
<reference evidence="4" key="1">
    <citation type="submission" date="2017-01" db="EMBL/GenBank/DDBJ databases">
        <authorList>
            <person name="Varghese N."/>
            <person name="Submissions S."/>
        </authorList>
    </citation>
    <scope>NUCLEOTIDE SEQUENCE [LARGE SCALE GENOMIC DNA]</scope>
    <source>
        <strain evidence="4">DSM 22306</strain>
    </source>
</reference>
<evidence type="ECO:0000259" key="2">
    <source>
        <dbReference type="Pfam" id="PF00892"/>
    </source>
</evidence>
<evidence type="ECO:0000313" key="3">
    <source>
        <dbReference type="EMBL" id="SIS43417.1"/>
    </source>
</evidence>
<keyword evidence="4" id="KW-1185">Reference proteome</keyword>
<protein>
    <submittedName>
        <fullName evidence="3">Permease of the drug/metabolite transporter (DMT) superfamily</fullName>
    </submittedName>
</protein>
<feature type="transmembrane region" description="Helical" evidence="1">
    <location>
        <begin position="265"/>
        <end position="283"/>
    </location>
</feature>
<sequence length="297" mass="32455">MTQANHKKGMQIAAGGVLVLSFDAMLIRLSGVSSWDVIFWRGWLICLSFSALMLLNRKQTYLPESYKHGLAAVVIALLFGLNTVLFVYSIGHTSTANTVVILASSPLFAAIFSRLFLREPIKRRVLLTIVLAFTGVVTIFAGSFNGSHWQGDIAALVTAASMGAAFTLLRRFDTLPLLPIIAASGAFAGIFATFQAEPLTLPANSYFWLGIMGLVQMPLATWLLMQAPRYIPSAEVSLFLMIETILGPVWVWLAVGEATPERTLLGGMIILTALLSNTLAALYEQKKIRNREFSSPR</sequence>
<proteinExistence type="predicted"/>
<dbReference type="STRING" id="619304.SAMN05421760_101498"/>
<dbReference type="PANTHER" id="PTHR22911">
    <property type="entry name" value="ACYL-MALONYL CONDENSING ENZYME-RELATED"/>
    <property type="match status" value="1"/>
</dbReference>
<gene>
    <name evidence="3" type="ORF">SAMN05421760_101498</name>
</gene>
<dbReference type="SUPFAM" id="SSF103481">
    <property type="entry name" value="Multidrug resistance efflux transporter EmrE"/>
    <property type="match status" value="2"/>
</dbReference>
<feature type="transmembrane region" description="Helical" evidence="1">
    <location>
        <begin position="37"/>
        <end position="56"/>
    </location>
</feature>
<keyword evidence="1" id="KW-0812">Transmembrane</keyword>
<dbReference type="Proteomes" id="UP000185999">
    <property type="component" value="Unassembled WGS sequence"/>
</dbReference>
<dbReference type="EMBL" id="FTOE01000001">
    <property type="protein sequence ID" value="SIS43417.1"/>
    <property type="molecule type" value="Genomic_DNA"/>
</dbReference>
<dbReference type="InterPro" id="IPR037185">
    <property type="entry name" value="EmrE-like"/>
</dbReference>
<accession>A0A1N7J2F0</accession>
<organism evidence="3 4">
    <name type="scientific">Neptunomonas antarctica</name>
    <dbReference type="NCBI Taxonomy" id="619304"/>
    <lineage>
        <taxon>Bacteria</taxon>
        <taxon>Pseudomonadati</taxon>
        <taxon>Pseudomonadota</taxon>
        <taxon>Gammaproteobacteria</taxon>
        <taxon>Oceanospirillales</taxon>
        <taxon>Oceanospirillaceae</taxon>
        <taxon>Neptunomonas</taxon>
    </lineage>
</organism>
<dbReference type="AlphaFoldDB" id="A0A1N7J2F0"/>
<dbReference type="GO" id="GO:0016020">
    <property type="term" value="C:membrane"/>
    <property type="evidence" value="ECO:0007669"/>
    <property type="project" value="InterPro"/>
</dbReference>